<proteinExistence type="predicted"/>
<reference evidence="2" key="1">
    <citation type="journal article" date="2017" name="Nat. Ecol. Evol.">
        <title>Genome expansion and lineage-specific genetic innovations in the forest pathogenic fungi Armillaria.</title>
        <authorList>
            <person name="Sipos G."/>
            <person name="Prasanna A.N."/>
            <person name="Walter M.C."/>
            <person name="O'Connor E."/>
            <person name="Balint B."/>
            <person name="Krizsan K."/>
            <person name="Kiss B."/>
            <person name="Hess J."/>
            <person name="Varga T."/>
            <person name="Slot J."/>
            <person name="Riley R."/>
            <person name="Boka B."/>
            <person name="Rigling D."/>
            <person name="Barry K."/>
            <person name="Lee J."/>
            <person name="Mihaltcheva S."/>
            <person name="LaButti K."/>
            <person name="Lipzen A."/>
            <person name="Waldron R."/>
            <person name="Moloney N.M."/>
            <person name="Sperisen C."/>
            <person name="Kredics L."/>
            <person name="Vagvoelgyi C."/>
            <person name="Patrignani A."/>
            <person name="Fitzpatrick D."/>
            <person name="Nagy I."/>
            <person name="Doyle S."/>
            <person name="Anderson J.B."/>
            <person name="Grigoriev I.V."/>
            <person name="Gueldener U."/>
            <person name="Muensterkoetter M."/>
            <person name="Nagy L.G."/>
        </authorList>
    </citation>
    <scope>NUCLEOTIDE SEQUENCE [LARGE SCALE GENOMIC DNA]</scope>
    <source>
        <strain evidence="2">28-4</strain>
    </source>
</reference>
<organism evidence="1 2">
    <name type="scientific">Armillaria solidipes</name>
    <dbReference type="NCBI Taxonomy" id="1076256"/>
    <lineage>
        <taxon>Eukaryota</taxon>
        <taxon>Fungi</taxon>
        <taxon>Dikarya</taxon>
        <taxon>Basidiomycota</taxon>
        <taxon>Agaricomycotina</taxon>
        <taxon>Agaricomycetes</taxon>
        <taxon>Agaricomycetidae</taxon>
        <taxon>Agaricales</taxon>
        <taxon>Marasmiineae</taxon>
        <taxon>Physalacriaceae</taxon>
        <taxon>Armillaria</taxon>
    </lineage>
</organism>
<protein>
    <submittedName>
        <fullName evidence="1">Uncharacterized protein</fullName>
    </submittedName>
</protein>
<evidence type="ECO:0000313" key="1">
    <source>
        <dbReference type="EMBL" id="PBK58931.1"/>
    </source>
</evidence>
<evidence type="ECO:0000313" key="2">
    <source>
        <dbReference type="Proteomes" id="UP000218334"/>
    </source>
</evidence>
<dbReference type="Proteomes" id="UP000218334">
    <property type="component" value="Unassembled WGS sequence"/>
</dbReference>
<gene>
    <name evidence="1" type="ORF">ARMSODRAFT_1027837</name>
</gene>
<name>A0A2H3AJ59_9AGAR</name>
<accession>A0A2H3AJ59</accession>
<sequence>MGDTRLWGVWGMWAEWGRALLALGVVGSGGQANRRMAIILAEFIEPEGPPLMSRRVCSSSLSFGVSGPIFILPSRSTSPTLLDPLSLLSFRVSPPLDNAMAPPRSGNPPVPVVVLVVSCALRGPSHAEMAADKRLAPMSMWMLLGRWDCEFGSVSWPLAGVYGRNQHRQAWGSPGLSLEMSLYASTSFEGLHGWLWGRCRLSGALGAARCARKT</sequence>
<keyword evidence="2" id="KW-1185">Reference proteome</keyword>
<dbReference type="AlphaFoldDB" id="A0A2H3AJ59"/>
<dbReference type="EMBL" id="KZ293518">
    <property type="protein sequence ID" value="PBK58931.1"/>
    <property type="molecule type" value="Genomic_DNA"/>
</dbReference>